<keyword evidence="2" id="KW-1185">Reference proteome</keyword>
<evidence type="ECO:0000313" key="2">
    <source>
        <dbReference type="Proteomes" id="UP000263486"/>
    </source>
</evidence>
<accession>A0ABX9KHQ2</accession>
<dbReference type="PANTHER" id="PTHR35040">
    <property type="match status" value="1"/>
</dbReference>
<protein>
    <submittedName>
        <fullName evidence="1">Uncharacterized protein</fullName>
    </submittedName>
</protein>
<dbReference type="Pfam" id="PF12138">
    <property type="entry name" value="Spherulin4"/>
    <property type="match status" value="1"/>
</dbReference>
<gene>
    <name evidence="1" type="ORF">DYH56_06625</name>
</gene>
<dbReference type="Proteomes" id="UP000263486">
    <property type="component" value="Unassembled WGS sequence"/>
</dbReference>
<dbReference type="InterPro" id="IPR021986">
    <property type="entry name" value="Spherulin4"/>
</dbReference>
<name>A0ABX9KHQ2_9FUSO</name>
<evidence type="ECO:0000313" key="1">
    <source>
        <dbReference type="EMBL" id="REI41578.1"/>
    </source>
</evidence>
<dbReference type="PANTHER" id="PTHR35040:SF7">
    <property type="entry name" value="FIBRONECTIN TYPE-III DOMAIN-CONTAINING PROTEIN-RELATED"/>
    <property type="match status" value="1"/>
</dbReference>
<comment type="caution">
    <text evidence="1">The sequence shown here is derived from an EMBL/GenBank/DDBJ whole genome shotgun (WGS) entry which is preliminary data.</text>
</comment>
<sequence>MDSREKSLLFFICDNWRHYNGPISRREDRYYFEKLENKIKQIQNNGGKVIGYVSTDYGNRDEREVRKDIDLWKNEWNIEGVFLDEGMGSCGDSCEKLIKKYQDYYEYIGDKIIVTNAGYIDENYEKFLKDGVIMIVFENTYKKIYIS</sequence>
<proteinExistence type="predicted"/>
<dbReference type="EMBL" id="QUAJ01000009">
    <property type="protein sequence ID" value="REI41578.1"/>
    <property type="molecule type" value="Genomic_DNA"/>
</dbReference>
<reference evidence="1 2" key="1">
    <citation type="submission" date="2018-08" db="EMBL/GenBank/DDBJ databases">
        <title>Draft genome sequence of Psychrilyobacter sp. strain SD5 isolated from Black Sea water.</title>
        <authorList>
            <person name="Yadav S."/>
            <person name="Villanueva L."/>
            <person name="Damste J.S.S."/>
        </authorList>
    </citation>
    <scope>NUCLEOTIDE SEQUENCE [LARGE SCALE GENOMIC DNA]</scope>
    <source>
        <strain evidence="1 2">SD5</strain>
    </source>
</reference>
<organism evidence="1 2">
    <name type="scientific">Psychrilyobacter piezotolerans</name>
    <dbReference type="NCBI Taxonomy" id="2293438"/>
    <lineage>
        <taxon>Bacteria</taxon>
        <taxon>Fusobacteriati</taxon>
        <taxon>Fusobacteriota</taxon>
        <taxon>Fusobacteriia</taxon>
        <taxon>Fusobacteriales</taxon>
        <taxon>Fusobacteriaceae</taxon>
        <taxon>Psychrilyobacter</taxon>
    </lineage>
</organism>